<gene>
    <name evidence="1" type="ORF">K3769_04065</name>
</gene>
<dbReference type="Pfam" id="PF19979">
    <property type="entry name" value="DUF6415"/>
    <property type="match status" value="1"/>
</dbReference>
<protein>
    <submittedName>
        <fullName evidence="1">DUF6415 family natural product biosynthesis protein</fullName>
    </submittedName>
</protein>
<sequence>MDQTTDQAARDQTLDALIEEAVGARQMLPPYERCIQLNQALRAAIGDLYLRAQEELGRLPEHGREWHKVRNALDDTDSVLADGLGHGLLSAAIHLGALARQARALEAQVR</sequence>
<dbReference type="Proteomes" id="UP001165590">
    <property type="component" value="Unassembled WGS sequence"/>
</dbReference>
<name>A0ABT3UWM7_9ACTN</name>
<accession>A0ABT3UWM7</accession>
<organism evidence="1 2">
    <name type="scientific">Streptomyces ortus</name>
    <dbReference type="NCBI Taxonomy" id="2867268"/>
    <lineage>
        <taxon>Bacteria</taxon>
        <taxon>Bacillati</taxon>
        <taxon>Actinomycetota</taxon>
        <taxon>Actinomycetes</taxon>
        <taxon>Kitasatosporales</taxon>
        <taxon>Streptomycetaceae</taxon>
        <taxon>Streptomyces</taxon>
    </lineage>
</organism>
<reference evidence="1" key="1">
    <citation type="journal article" date="2022" name="bioRxiv">
        <title>Discovery and biosynthetic assessment of Streptomyces ortus sp nov. isolated from a deep-sea sponge.</title>
        <authorList>
            <person name="Williams S.E."/>
        </authorList>
    </citation>
    <scope>NUCLEOTIDE SEQUENCE</scope>
    <source>
        <strain evidence="1">A15ISP2-DRY2</strain>
    </source>
</reference>
<proteinExistence type="predicted"/>
<dbReference type="EMBL" id="JAIFZO010000002">
    <property type="protein sequence ID" value="MCX4231965.1"/>
    <property type="molecule type" value="Genomic_DNA"/>
</dbReference>
<evidence type="ECO:0000313" key="1">
    <source>
        <dbReference type="EMBL" id="MCX4231965.1"/>
    </source>
</evidence>
<keyword evidence="2" id="KW-1185">Reference proteome</keyword>
<dbReference type="RefSeq" id="WP_267025068.1">
    <property type="nucleotide sequence ID" value="NZ_JAIFZO010000002.1"/>
</dbReference>
<comment type="caution">
    <text evidence="1">The sequence shown here is derived from an EMBL/GenBank/DDBJ whole genome shotgun (WGS) entry which is preliminary data.</text>
</comment>
<dbReference type="InterPro" id="IPR046300">
    <property type="entry name" value="DUF6415"/>
</dbReference>
<evidence type="ECO:0000313" key="2">
    <source>
        <dbReference type="Proteomes" id="UP001165590"/>
    </source>
</evidence>